<comment type="caution">
    <text evidence="3">The sequence shown here is derived from an EMBL/GenBank/DDBJ whole genome shotgun (WGS) entry which is preliminary data.</text>
</comment>
<dbReference type="AlphaFoldDB" id="A0A1Y3PBV3"/>
<evidence type="ECO:0008006" key="5">
    <source>
        <dbReference type="Google" id="ProtNLM"/>
    </source>
</evidence>
<evidence type="ECO:0000313" key="4">
    <source>
        <dbReference type="Proteomes" id="UP000196475"/>
    </source>
</evidence>
<evidence type="ECO:0000256" key="2">
    <source>
        <dbReference type="SAM" id="Phobius"/>
    </source>
</evidence>
<dbReference type="InterPro" id="IPR024232">
    <property type="entry name" value="SpoIIIAH"/>
</dbReference>
<name>A0A1Y3PBV3_9BACI</name>
<sequence>MPKKQTIWLISLLGLMVLLSAYYLLTEPVDLAEPADAPKKDAQTQGQQAAGEQPEGKTEEPLVDLKAAPVSFEKNALNDFFYEYRMQRNIRREEQIERLLNIVSNTEATNEAIADANRQLKELYAIEDKQYATEEMIKLEGYDDVVVIPGDGKVNVIVKADQLTPEQALKIMNIVSQNMNVSAANVVVKFKS</sequence>
<dbReference type="Gene3D" id="1.10.287.4300">
    <property type="entry name" value="Stage III sporulation protein AH-like"/>
    <property type="match status" value="1"/>
</dbReference>
<feature type="region of interest" description="Disordered" evidence="1">
    <location>
        <begin position="35"/>
        <end position="60"/>
    </location>
</feature>
<reference evidence="4" key="1">
    <citation type="submission" date="2016-06" db="EMBL/GenBank/DDBJ databases">
        <authorList>
            <person name="Nascimento L."/>
            <person name="Pereira R.V."/>
            <person name="Martins L.F."/>
            <person name="Quaggio R.B."/>
            <person name="Silva A.M."/>
            <person name="Setubal J.C."/>
        </authorList>
    </citation>
    <scope>NUCLEOTIDE SEQUENCE [LARGE SCALE GENOMIC DNA]</scope>
</reference>
<proteinExistence type="predicted"/>
<dbReference type="Pfam" id="PF12685">
    <property type="entry name" value="SpoIIIAH"/>
    <property type="match status" value="1"/>
</dbReference>
<feature type="transmembrane region" description="Helical" evidence="2">
    <location>
        <begin position="7"/>
        <end position="25"/>
    </location>
</feature>
<dbReference type="InterPro" id="IPR038503">
    <property type="entry name" value="SpoIIIAH_sf"/>
</dbReference>
<protein>
    <recommendedName>
        <fullName evidence="5">Stage III sporulation protein AH</fullName>
    </recommendedName>
</protein>
<gene>
    <name evidence="3" type="ORF">BAA01_07720</name>
</gene>
<feature type="compositionally biased region" description="Low complexity" evidence="1">
    <location>
        <begin position="43"/>
        <end position="53"/>
    </location>
</feature>
<dbReference type="EMBL" id="LZRT01000120">
    <property type="protein sequence ID" value="OUM84810.1"/>
    <property type="molecule type" value="Genomic_DNA"/>
</dbReference>
<organism evidence="3 4">
    <name type="scientific">Bacillus thermozeamaize</name>
    <dbReference type="NCBI Taxonomy" id="230954"/>
    <lineage>
        <taxon>Bacteria</taxon>
        <taxon>Bacillati</taxon>
        <taxon>Bacillota</taxon>
        <taxon>Bacilli</taxon>
        <taxon>Bacillales</taxon>
        <taxon>Bacillaceae</taxon>
        <taxon>Bacillus</taxon>
    </lineage>
</organism>
<evidence type="ECO:0000313" key="3">
    <source>
        <dbReference type="EMBL" id="OUM84810.1"/>
    </source>
</evidence>
<dbReference type="Proteomes" id="UP000196475">
    <property type="component" value="Unassembled WGS sequence"/>
</dbReference>
<keyword evidence="2" id="KW-0812">Transmembrane</keyword>
<keyword evidence="2" id="KW-0472">Membrane</keyword>
<accession>A0A1Y3PBV3</accession>
<keyword evidence="2" id="KW-1133">Transmembrane helix</keyword>
<evidence type="ECO:0000256" key="1">
    <source>
        <dbReference type="SAM" id="MobiDB-lite"/>
    </source>
</evidence>